<dbReference type="Pfam" id="PF04986">
    <property type="entry name" value="Y2_Tnp"/>
    <property type="match status" value="1"/>
</dbReference>
<dbReference type="PANTHER" id="PTHR37023">
    <property type="entry name" value="TRANSPOSASE"/>
    <property type="match status" value="1"/>
</dbReference>
<comment type="caution">
    <text evidence="3">The sequence shown here is derived from an EMBL/GenBank/DDBJ whole genome shotgun (WGS) entry which is preliminary data.</text>
</comment>
<evidence type="ECO:0000259" key="2">
    <source>
        <dbReference type="Pfam" id="PF14319"/>
    </source>
</evidence>
<feature type="domain" description="Transposase IS801/IS1294" evidence="1">
    <location>
        <begin position="148"/>
        <end position="327"/>
    </location>
</feature>
<dbReference type="AlphaFoldDB" id="A0A533Q5J1"/>
<dbReference type="GO" id="GO:0004803">
    <property type="term" value="F:transposase activity"/>
    <property type="evidence" value="ECO:0007669"/>
    <property type="project" value="InterPro"/>
</dbReference>
<evidence type="ECO:0000313" key="4">
    <source>
        <dbReference type="Proteomes" id="UP000319783"/>
    </source>
</evidence>
<dbReference type="InterPro" id="IPR026889">
    <property type="entry name" value="Zn_Tnp"/>
</dbReference>
<proteinExistence type="predicted"/>
<accession>A0A533Q5J1</accession>
<dbReference type="InterPro" id="IPR054832">
    <property type="entry name" value="transpos_IS91"/>
</dbReference>
<dbReference type="PANTHER" id="PTHR37023:SF1">
    <property type="entry name" value="ISSOD25 TRANSPOSASE TNPA_ISSOD25"/>
    <property type="match status" value="1"/>
</dbReference>
<dbReference type="InterPro" id="IPR007069">
    <property type="entry name" value="Transposase_32"/>
</dbReference>
<evidence type="ECO:0000259" key="1">
    <source>
        <dbReference type="Pfam" id="PF04986"/>
    </source>
</evidence>
<dbReference type="GO" id="GO:0003677">
    <property type="term" value="F:DNA binding"/>
    <property type="evidence" value="ECO:0007669"/>
    <property type="project" value="InterPro"/>
</dbReference>
<evidence type="ECO:0000313" key="3">
    <source>
        <dbReference type="EMBL" id="TLD39797.1"/>
    </source>
</evidence>
<organism evidence="3 4">
    <name type="scientific">Candidatus Jettenia ecosi</name>
    <dbReference type="NCBI Taxonomy" id="2494326"/>
    <lineage>
        <taxon>Bacteria</taxon>
        <taxon>Pseudomonadati</taxon>
        <taxon>Planctomycetota</taxon>
        <taxon>Candidatus Brocadiia</taxon>
        <taxon>Candidatus Brocadiales</taxon>
        <taxon>Candidatus Brocadiaceae</taxon>
        <taxon>Candidatus Jettenia</taxon>
    </lineage>
</organism>
<dbReference type="Pfam" id="PF14319">
    <property type="entry name" value="Zn_Tnp_IS91"/>
    <property type="match status" value="1"/>
</dbReference>
<dbReference type="NCBIfam" id="NF033538">
    <property type="entry name" value="transpos_IS91"/>
    <property type="match status" value="1"/>
</dbReference>
<dbReference type="EMBL" id="SULG01000207">
    <property type="protein sequence ID" value="TLD39797.1"/>
    <property type="molecule type" value="Genomic_DNA"/>
</dbReference>
<reference evidence="3 4" key="1">
    <citation type="submission" date="2019-04" db="EMBL/GenBank/DDBJ databases">
        <title>Genome of a novel bacterium Candidatus Jettenia ecosi reconstructed from metagenome of an anammox bioreactor.</title>
        <authorList>
            <person name="Mardanov A.V."/>
            <person name="Beletsky A.V."/>
            <person name="Ravin N.V."/>
            <person name="Botchkova E.A."/>
            <person name="Litti Y.V."/>
            <person name="Nozhevnikova A.N."/>
        </authorList>
    </citation>
    <scope>NUCLEOTIDE SEQUENCE [LARGE SCALE GENOMIC DNA]</scope>
    <source>
        <strain evidence="3">J2</strain>
    </source>
</reference>
<name>A0A533Q5J1_9BACT</name>
<gene>
    <name evidence="3" type="ORF">JETT_3943</name>
</gene>
<feature type="domain" description="Transposase zinc-binding" evidence="2">
    <location>
        <begin position="26"/>
        <end position="110"/>
    </location>
</feature>
<dbReference type="Proteomes" id="UP000319783">
    <property type="component" value="Unassembled WGS sequence"/>
</dbReference>
<protein>
    <submittedName>
        <fullName evidence="3">Mobile element protein</fullName>
    </submittedName>
</protein>
<sequence>MIDMEYVSTHGIKLRDIFLDKGNWWKLFLKHHDLIRISIILNVLKLLVCRTSFLGYHQFVCLTCSRSMRVPHSCKSRFCPSCGKKATDIWIKNSLNTLPKTTWQHITFTMPEELWVFFWLNRSLLNRIPLIAGTIIKDWTHSKGFLPGIFLAIHTFGRDLKRNIHIHLSTTAGGLSPCHTRWIGKAYFYHESLKNTWRYTIIALLRDEFKKGLLTLPPHLRHITSYTLFNSWTSQFYQKPWVIHLKGQSNNMKANVDYLGKYLKRPPIGETRIKDYDGTSVTYEYLDHSTKTQEIMTLPVLEFIARLIRHIPDKHFRNIRYYGFLSHKLRGKLLPLVYNLLKMNRGSTAKVSLSWRDMIRTTYRYDPLVCPRCKTRMVLESVVFASDSLITQHKEIAHGYFPLLL</sequence>
<dbReference type="GO" id="GO:0006313">
    <property type="term" value="P:DNA transposition"/>
    <property type="evidence" value="ECO:0007669"/>
    <property type="project" value="InterPro"/>
</dbReference>